<dbReference type="Gene3D" id="2.170.270.10">
    <property type="entry name" value="SET domain"/>
    <property type="match status" value="1"/>
</dbReference>
<dbReference type="PROSITE" id="PS50280">
    <property type="entry name" value="SET"/>
    <property type="match status" value="1"/>
</dbReference>
<protein>
    <recommendedName>
        <fullName evidence="1">SET domain-containing protein</fullName>
    </recommendedName>
</protein>
<dbReference type="PANTHER" id="PTHR12197">
    <property type="entry name" value="HISTONE-LYSINE N-METHYLTRANSFERASE SMYD"/>
    <property type="match status" value="1"/>
</dbReference>
<evidence type="ECO:0000259" key="1">
    <source>
        <dbReference type="PROSITE" id="PS50280"/>
    </source>
</evidence>
<name>A0ABN9TTS4_9DINO</name>
<dbReference type="InterPro" id="IPR046341">
    <property type="entry name" value="SET_dom_sf"/>
</dbReference>
<dbReference type="InterPro" id="IPR001214">
    <property type="entry name" value="SET_dom"/>
</dbReference>
<dbReference type="EMBL" id="CAUYUJ010015075">
    <property type="protein sequence ID" value="CAK0849625.1"/>
    <property type="molecule type" value="Genomic_DNA"/>
</dbReference>
<dbReference type="Pfam" id="PF00856">
    <property type="entry name" value="SET"/>
    <property type="match status" value="1"/>
</dbReference>
<organism evidence="2 3">
    <name type="scientific">Prorocentrum cordatum</name>
    <dbReference type="NCBI Taxonomy" id="2364126"/>
    <lineage>
        <taxon>Eukaryota</taxon>
        <taxon>Sar</taxon>
        <taxon>Alveolata</taxon>
        <taxon>Dinophyceae</taxon>
        <taxon>Prorocentrales</taxon>
        <taxon>Prorocentraceae</taxon>
        <taxon>Prorocentrum</taxon>
    </lineage>
</organism>
<evidence type="ECO:0000313" key="2">
    <source>
        <dbReference type="EMBL" id="CAK0849625.1"/>
    </source>
</evidence>
<comment type="caution">
    <text evidence="2">The sequence shown here is derived from an EMBL/GenBank/DDBJ whole genome shotgun (WGS) entry which is preliminary data.</text>
</comment>
<dbReference type="CDD" id="cd20071">
    <property type="entry name" value="SET_SMYD"/>
    <property type="match status" value="1"/>
</dbReference>
<sequence length="120" mass="13230">MCSHSCSPNSHHIWHLADGGGRLTLRSRCRIEAGEEVTISYLSTAELYLPVLERRRALLLAKKFQCACPRCADDLDDTRAFECHRCGGEAFASVTATFHVPAERSGLGFPLLLVSTLARL</sequence>
<reference evidence="2" key="1">
    <citation type="submission" date="2023-10" db="EMBL/GenBank/DDBJ databases">
        <authorList>
            <person name="Chen Y."/>
            <person name="Shah S."/>
            <person name="Dougan E. K."/>
            <person name="Thang M."/>
            <person name="Chan C."/>
        </authorList>
    </citation>
    <scope>NUCLEOTIDE SEQUENCE [LARGE SCALE GENOMIC DNA]</scope>
</reference>
<dbReference type="Proteomes" id="UP001189429">
    <property type="component" value="Unassembled WGS sequence"/>
</dbReference>
<feature type="domain" description="SET" evidence="1">
    <location>
        <begin position="1"/>
        <end position="42"/>
    </location>
</feature>
<dbReference type="SUPFAM" id="SSF82199">
    <property type="entry name" value="SET domain"/>
    <property type="match status" value="1"/>
</dbReference>
<keyword evidence="3" id="KW-1185">Reference proteome</keyword>
<proteinExistence type="predicted"/>
<evidence type="ECO:0000313" key="3">
    <source>
        <dbReference type="Proteomes" id="UP001189429"/>
    </source>
</evidence>
<gene>
    <name evidence="2" type="ORF">PCOR1329_LOCUS42265</name>
</gene>
<accession>A0ABN9TTS4</accession>
<dbReference type="InterPro" id="IPR050869">
    <property type="entry name" value="H3K4_H4K5_MeTrfase"/>
</dbReference>